<evidence type="ECO:0000313" key="1">
    <source>
        <dbReference type="EMBL" id="PNR28387.1"/>
    </source>
</evidence>
<reference evidence="2" key="3">
    <citation type="submission" date="2020-12" db="UniProtKB">
        <authorList>
            <consortium name="EnsemblPlants"/>
        </authorList>
    </citation>
    <scope>IDENTIFICATION</scope>
</reference>
<organism evidence="1">
    <name type="scientific">Physcomitrium patens</name>
    <name type="common">Spreading-leaved earth moss</name>
    <name type="synonym">Physcomitrella patens</name>
    <dbReference type="NCBI Taxonomy" id="3218"/>
    <lineage>
        <taxon>Eukaryota</taxon>
        <taxon>Viridiplantae</taxon>
        <taxon>Streptophyta</taxon>
        <taxon>Embryophyta</taxon>
        <taxon>Bryophyta</taxon>
        <taxon>Bryophytina</taxon>
        <taxon>Bryopsida</taxon>
        <taxon>Funariidae</taxon>
        <taxon>Funariales</taxon>
        <taxon>Funariaceae</taxon>
        <taxon>Physcomitrium</taxon>
    </lineage>
</organism>
<sequence>MKPYVIQFEFITIPAPSGCTPTHLDRPGQERRLWHGGANYCDRLSLLSAMEAKLPSERTTSHLRNLLLQLHSTGPTASSCKSQRSDQFQAPGAGGCNPMRDAPELIAWIAVRIAISATSPWLSVFEDGVSSTLIR</sequence>
<evidence type="ECO:0000313" key="2">
    <source>
        <dbReference type="EnsemblPlants" id="PAC:32909257.CDS.1"/>
    </source>
</evidence>
<gene>
    <name evidence="1" type="ORF">PHYPA_028979</name>
</gene>
<protein>
    <submittedName>
        <fullName evidence="1 2">Uncharacterized protein</fullName>
    </submittedName>
</protein>
<dbReference type="EnsemblPlants" id="Pp3c24_12470V3.1">
    <property type="protein sequence ID" value="PAC:32909257.CDS.1"/>
    <property type="gene ID" value="Pp3c24_12470"/>
</dbReference>
<dbReference type="EMBL" id="ABEU02000024">
    <property type="protein sequence ID" value="PNR28387.1"/>
    <property type="molecule type" value="Genomic_DNA"/>
</dbReference>
<name>A0A2K1IGI0_PHYPA</name>
<dbReference type="PaxDb" id="3218-PP1S16_354V6.1"/>
<proteinExistence type="predicted"/>
<dbReference type="Proteomes" id="UP000006727">
    <property type="component" value="Chromosome 24"/>
</dbReference>
<evidence type="ECO:0000313" key="3">
    <source>
        <dbReference type="Proteomes" id="UP000006727"/>
    </source>
</evidence>
<dbReference type="InParanoid" id="A0A2K1IGI0"/>
<keyword evidence="3" id="KW-1185">Reference proteome</keyword>
<accession>A0A2K1IGI0</accession>
<reference evidence="1 3" key="2">
    <citation type="journal article" date="2018" name="Plant J.">
        <title>The Physcomitrella patens chromosome-scale assembly reveals moss genome structure and evolution.</title>
        <authorList>
            <person name="Lang D."/>
            <person name="Ullrich K.K."/>
            <person name="Murat F."/>
            <person name="Fuchs J."/>
            <person name="Jenkins J."/>
            <person name="Haas F.B."/>
            <person name="Piednoel M."/>
            <person name="Gundlach H."/>
            <person name="Van Bel M."/>
            <person name="Meyberg R."/>
            <person name="Vives C."/>
            <person name="Morata J."/>
            <person name="Symeonidi A."/>
            <person name="Hiss M."/>
            <person name="Muchero W."/>
            <person name="Kamisugi Y."/>
            <person name="Saleh O."/>
            <person name="Blanc G."/>
            <person name="Decker E.L."/>
            <person name="van Gessel N."/>
            <person name="Grimwood J."/>
            <person name="Hayes R.D."/>
            <person name="Graham S.W."/>
            <person name="Gunter L.E."/>
            <person name="McDaniel S.F."/>
            <person name="Hoernstein S.N.W."/>
            <person name="Larsson A."/>
            <person name="Li F.W."/>
            <person name="Perroud P.F."/>
            <person name="Phillips J."/>
            <person name="Ranjan P."/>
            <person name="Rokshar D.S."/>
            <person name="Rothfels C.J."/>
            <person name="Schneider L."/>
            <person name="Shu S."/>
            <person name="Stevenson D.W."/>
            <person name="Thummler F."/>
            <person name="Tillich M."/>
            <person name="Villarreal Aguilar J.C."/>
            <person name="Widiez T."/>
            <person name="Wong G.K."/>
            <person name="Wymore A."/>
            <person name="Zhang Y."/>
            <person name="Zimmer A.D."/>
            <person name="Quatrano R.S."/>
            <person name="Mayer K.F.X."/>
            <person name="Goodstein D."/>
            <person name="Casacuberta J.M."/>
            <person name="Vandepoele K."/>
            <person name="Reski R."/>
            <person name="Cuming A.C."/>
            <person name="Tuskan G.A."/>
            <person name="Maumus F."/>
            <person name="Salse J."/>
            <person name="Schmutz J."/>
            <person name="Rensing S.A."/>
        </authorList>
    </citation>
    <scope>NUCLEOTIDE SEQUENCE [LARGE SCALE GENOMIC DNA]</scope>
    <source>
        <strain evidence="2 3">cv. Gransden 2004</strain>
    </source>
</reference>
<reference evidence="1 3" key="1">
    <citation type="journal article" date="2008" name="Science">
        <title>The Physcomitrella genome reveals evolutionary insights into the conquest of land by plants.</title>
        <authorList>
            <person name="Rensing S."/>
            <person name="Lang D."/>
            <person name="Zimmer A."/>
            <person name="Terry A."/>
            <person name="Salamov A."/>
            <person name="Shapiro H."/>
            <person name="Nishiyama T."/>
            <person name="Perroud P.-F."/>
            <person name="Lindquist E."/>
            <person name="Kamisugi Y."/>
            <person name="Tanahashi T."/>
            <person name="Sakakibara K."/>
            <person name="Fujita T."/>
            <person name="Oishi K."/>
            <person name="Shin-I T."/>
            <person name="Kuroki Y."/>
            <person name="Toyoda A."/>
            <person name="Suzuki Y."/>
            <person name="Hashimoto A."/>
            <person name="Yamaguchi K."/>
            <person name="Sugano A."/>
            <person name="Kohara Y."/>
            <person name="Fujiyama A."/>
            <person name="Anterola A."/>
            <person name="Aoki S."/>
            <person name="Ashton N."/>
            <person name="Barbazuk W.B."/>
            <person name="Barker E."/>
            <person name="Bennetzen J."/>
            <person name="Bezanilla M."/>
            <person name="Blankenship R."/>
            <person name="Cho S.H."/>
            <person name="Dutcher S."/>
            <person name="Estelle M."/>
            <person name="Fawcett J.A."/>
            <person name="Gundlach H."/>
            <person name="Hanada K."/>
            <person name="Heyl A."/>
            <person name="Hicks K.A."/>
            <person name="Hugh J."/>
            <person name="Lohr M."/>
            <person name="Mayer K."/>
            <person name="Melkozernov A."/>
            <person name="Murata T."/>
            <person name="Nelson D."/>
            <person name="Pils B."/>
            <person name="Prigge M."/>
            <person name="Reiss B."/>
            <person name="Renner T."/>
            <person name="Rombauts S."/>
            <person name="Rushton P."/>
            <person name="Sanderfoot A."/>
            <person name="Schween G."/>
            <person name="Shiu S.-H."/>
            <person name="Stueber K."/>
            <person name="Theodoulou F.L."/>
            <person name="Tu H."/>
            <person name="Van de Peer Y."/>
            <person name="Verrier P.J."/>
            <person name="Waters E."/>
            <person name="Wood A."/>
            <person name="Yang L."/>
            <person name="Cove D."/>
            <person name="Cuming A."/>
            <person name="Hasebe M."/>
            <person name="Lucas S."/>
            <person name="Mishler D.B."/>
            <person name="Reski R."/>
            <person name="Grigoriev I."/>
            <person name="Quatrano R.S."/>
            <person name="Boore J.L."/>
        </authorList>
    </citation>
    <scope>NUCLEOTIDE SEQUENCE [LARGE SCALE GENOMIC DNA]</scope>
    <source>
        <strain evidence="2 3">cv. Gransden 2004</strain>
    </source>
</reference>
<dbReference type="AlphaFoldDB" id="A0A2K1IGI0"/>
<dbReference type="Gramene" id="Pp3c24_12470V3.1">
    <property type="protein sequence ID" value="PAC:32909257.CDS.1"/>
    <property type="gene ID" value="Pp3c24_12470"/>
</dbReference>